<dbReference type="PANTHER" id="PTHR36444:SF2">
    <property type="entry name" value="TRANSCRIPTIONAL REGULATOR PROTEIN YOBU-RELATED"/>
    <property type="match status" value="1"/>
</dbReference>
<organism evidence="2 3">
    <name type="scientific">Mucilaginibacter pocheonensis</name>
    <dbReference type="NCBI Taxonomy" id="398050"/>
    <lineage>
        <taxon>Bacteria</taxon>
        <taxon>Pseudomonadati</taxon>
        <taxon>Bacteroidota</taxon>
        <taxon>Sphingobacteriia</taxon>
        <taxon>Sphingobacteriales</taxon>
        <taxon>Sphingobacteriaceae</taxon>
        <taxon>Mucilaginibacter</taxon>
    </lineage>
</organism>
<gene>
    <name evidence="2" type="ORF">J2W55_004498</name>
</gene>
<dbReference type="InterPro" id="IPR053182">
    <property type="entry name" value="YobU-like_regulator"/>
</dbReference>
<dbReference type="InterPro" id="IPR010499">
    <property type="entry name" value="AraC_E-bd"/>
</dbReference>
<proteinExistence type="predicted"/>
<sequence>MHKTHIKGFFLLGISVRTINQNGQAEKDIDELWCRFMDDNILLQIADRISDEVYCVYTDYETDHSGYYTAVLGCRVNSLDNIPVGLISLTIAPGTYTRYTAKSWVSGRVAQTWQHIWNSNLNRRFSTDFDVYGVKAQNPEDTRVEIYVGIK</sequence>
<keyword evidence="3" id="KW-1185">Reference proteome</keyword>
<reference evidence="2 3" key="1">
    <citation type="submission" date="2023-07" db="EMBL/GenBank/DDBJ databases">
        <title>Sorghum-associated microbial communities from plants grown in Nebraska, USA.</title>
        <authorList>
            <person name="Schachtman D."/>
        </authorList>
    </citation>
    <scope>NUCLEOTIDE SEQUENCE [LARGE SCALE GENOMIC DNA]</scope>
    <source>
        <strain evidence="2 3">3262</strain>
    </source>
</reference>
<dbReference type="Gene3D" id="3.20.80.10">
    <property type="entry name" value="Regulatory factor, effector binding domain"/>
    <property type="match status" value="1"/>
</dbReference>
<evidence type="ECO:0000313" key="3">
    <source>
        <dbReference type="Proteomes" id="UP001247620"/>
    </source>
</evidence>
<dbReference type="SMART" id="SM00871">
    <property type="entry name" value="AraC_E_bind"/>
    <property type="match status" value="1"/>
</dbReference>
<evidence type="ECO:0000259" key="1">
    <source>
        <dbReference type="SMART" id="SM00871"/>
    </source>
</evidence>
<dbReference type="RefSeq" id="WP_310101187.1">
    <property type="nucleotide sequence ID" value="NZ_JAVDUU010000004.1"/>
</dbReference>
<dbReference type="EMBL" id="JAVDUU010000004">
    <property type="protein sequence ID" value="MDR6944638.1"/>
    <property type="molecule type" value="Genomic_DNA"/>
</dbReference>
<dbReference type="InterPro" id="IPR011256">
    <property type="entry name" value="Reg_factor_effector_dom_sf"/>
</dbReference>
<accession>A0ABU1TGX4</accession>
<protein>
    <submittedName>
        <fullName evidence="2">Transcriptional regulator YdeE</fullName>
    </submittedName>
</protein>
<dbReference type="Pfam" id="PF14526">
    <property type="entry name" value="Cass2"/>
    <property type="match status" value="1"/>
</dbReference>
<dbReference type="SUPFAM" id="SSF55136">
    <property type="entry name" value="Probable bacterial effector-binding domain"/>
    <property type="match status" value="1"/>
</dbReference>
<name>A0ABU1TGX4_9SPHI</name>
<comment type="caution">
    <text evidence="2">The sequence shown here is derived from an EMBL/GenBank/DDBJ whole genome shotgun (WGS) entry which is preliminary data.</text>
</comment>
<feature type="domain" description="AraC effector-binding" evidence="1">
    <location>
        <begin position="1"/>
        <end position="151"/>
    </location>
</feature>
<dbReference type="Proteomes" id="UP001247620">
    <property type="component" value="Unassembled WGS sequence"/>
</dbReference>
<dbReference type="InterPro" id="IPR029441">
    <property type="entry name" value="Cass2"/>
</dbReference>
<dbReference type="PANTHER" id="PTHR36444">
    <property type="entry name" value="TRANSCRIPTIONAL REGULATOR PROTEIN YOBU-RELATED"/>
    <property type="match status" value="1"/>
</dbReference>
<evidence type="ECO:0000313" key="2">
    <source>
        <dbReference type="EMBL" id="MDR6944638.1"/>
    </source>
</evidence>